<keyword evidence="4" id="KW-1185">Reference proteome</keyword>
<dbReference type="InterPro" id="IPR003719">
    <property type="entry name" value="Phenazine_PhzF-like"/>
</dbReference>
<reference evidence="3 4" key="1">
    <citation type="submission" date="2018-01" db="EMBL/GenBank/DDBJ databases">
        <title>The draft genome sequence of Halioglobus japonicus S1-36.</title>
        <authorList>
            <person name="Du Z.-J."/>
            <person name="Shi M.-J."/>
        </authorList>
    </citation>
    <scope>NUCLEOTIDE SEQUENCE [LARGE SCALE GENOMIC DNA]</scope>
    <source>
        <strain evidence="3 4">S1-36</strain>
    </source>
</reference>
<dbReference type="Pfam" id="PF02567">
    <property type="entry name" value="PhzC-PhzF"/>
    <property type="match status" value="1"/>
</dbReference>
<dbReference type="EMBL" id="PKUR01000001">
    <property type="protein sequence ID" value="PLW87372.1"/>
    <property type="molecule type" value="Genomic_DNA"/>
</dbReference>
<evidence type="ECO:0000313" key="4">
    <source>
        <dbReference type="Proteomes" id="UP000235162"/>
    </source>
</evidence>
<dbReference type="SUPFAM" id="SSF54506">
    <property type="entry name" value="Diaminopimelate epimerase-like"/>
    <property type="match status" value="1"/>
</dbReference>
<organism evidence="3 4">
    <name type="scientific">Halioglobus japonicus</name>
    <dbReference type="NCBI Taxonomy" id="930805"/>
    <lineage>
        <taxon>Bacteria</taxon>
        <taxon>Pseudomonadati</taxon>
        <taxon>Pseudomonadota</taxon>
        <taxon>Gammaproteobacteria</taxon>
        <taxon>Cellvibrionales</taxon>
        <taxon>Halieaceae</taxon>
        <taxon>Halioglobus</taxon>
    </lineage>
</organism>
<evidence type="ECO:0000256" key="1">
    <source>
        <dbReference type="ARBA" id="ARBA00008270"/>
    </source>
</evidence>
<dbReference type="GO" id="GO:0016853">
    <property type="term" value="F:isomerase activity"/>
    <property type="evidence" value="ECO:0007669"/>
    <property type="project" value="UniProtKB-KW"/>
</dbReference>
<dbReference type="RefSeq" id="WP_084200554.1">
    <property type="nucleotide sequence ID" value="NZ_BMYL01000001.1"/>
</dbReference>
<gene>
    <name evidence="3" type="ORF">C0029_01920</name>
</gene>
<evidence type="ECO:0000256" key="2">
    <source>
        <dbReference type="ARBA" id="ARBA00023235"/>
    </source>
</evidence>
<dbReference type="GO" id="GO:0005737">
    <property type="term" value="C:cytoplasm"/>
    <property type="evidence" value="ECO:0007669"/>
    <property type="project" value="TreeGrafter"/>
</dbReference>
<evidence type="ECO:0000313" key="3">
    <source>
        <dbReference type="EMBL" id="PLW87372.1"/>
    </source>
</evidence>
<comment type="caution">
    <text evidence="3">The sequence shown here is derived from an EMBL/GenBank/DDBJ whole genome shotgun (WGS) entry which is preliminary data.</text>
</comment>
<keyword evidence="2" id="KW-0413">Isomerase</keyword>
<dbReference type="Gene3D" id="3.10.310.10">
    <property type="entry name" value="Diaminopimelate Epimerase, Chain A, domain 1"/>
    <property type="match status" value="2"/>
</dbReference>
<dbReference type="PANTHER" id="PTHR13774">
    <property type="entry name" value="PHENAZINE BIOSYNTHESIS PROTEIN"/>
    <property type="match status" value="1"/>
</dbReference>
<proteinExistence type="inferred from homology"/>
<name>A0AAP8MGI3_9GAMM</name>
<protein>
    <submittedName>
        <fullName evidence="3">PhzF family phenazine biosynthesis protein</fullName>
    </submittedName>
</protein>
<dbReference type="Proteomes" id="UP000235162">
    <property type="component" value="Unassembled WGS sequence"/>
</dbReference>
<sequence>MRLYQVFHELPQRQGNLASVTTSAAAHDRRANTELPTCVATTSGNARFHVSCEQHNREIQCCGHGLLATAHELLDTQALTRAELGNGVWAQREPNPTGGSTLWLYLPELIAATTRIPAWTDTLARDSSNRAIAPKAAAATANADGYLLLELPAEHDLGELSVDIETISHHTRRAVLLWQSDSANPTVVRVRYFAPQYGNDEDGATGSVLRVLIPHLHTLSNIAVFDVIQCSPTGGRMTARKTDDSVAISGNIRLVDDKDLPTPWQA</sequence>
<dbReference type="AlphaFoldDB" id="A0AAP8MGI3"/>
<dbReference type="PANTHER" id="PTHR13774:SF17">
    <property type="entry name" value="PHENAZINE BIOSYNTHESIS-LIKE DOMAIN-CONTAINING PROTEIN"/>
    <property type="match status" value="1"/>
</dbReference>
<dbReference type="KEGG" id="hja:BST95_16280"/>
<accession>A0AAP8MGI3</accession>
<comment type="similarity">
    <text evidence="1">Belongs to the PhzF family.</text>
</comment>